<dbReference type="PROSITE" id="PS51257">
    <property type="entry name" value="PROKAR_LIPOPROTEIN"/>
    <property type="match status" value="1"/>
</dbReference>
<dbReference type="Proteomes" id="UP001349343">
    <property type="component" value="Segment"/>
</dbReference>
<accession>A0ABZ0Z4T8</accession>
<protein>
    <recommendedName>
        <fullName evidence="3">Lipoprotein</fullName>
    </recommendedName>
</protein>
<proteinExistence type="predicted"/>
<dbReference type="EMBL" id="OR769222">
    <property type="protein sequence ID" value="WQJ53085.1"/>
    <property type="molecule type" value="Genomic_DNA"/>
</dbReference>
<evidence type="ECO:0008006" key="3">
    <source>
        <dbReference type="Google" id="ProtNLM"/>
    </source>
</evidence>
<reference evidence="1 2" key="1">
    <citation type="submission" date="2023-11" db="EMBL/GenBank/DDBJ databases">
        <authorList>
            <person name="Cook R."/>
            <person name="Crisci M."/>
            <person name="Pye H."/>
            <person name="Adriaenssens E."/>
            <person name="Santini J."/>
        </authorList>
    </citation>
    <scope>NUCLEOTIDE SEQUENCE [LARGE SCALE GENOMIC DNA]</scope>
    <source>
        <strain evidence="1">Lak_Megaphage_RVC_JS4_GC31</strain>
    </source>
</reference>
<keyword evidence="2" id="KW-1185">Reference proteome</keyword>
<sequence length="48" mass="4913">MKKILFVIAACLTMGFASCGNKTASIFGADNDSIAADSVEVVDSLSAE</sequence>
<name>A0ABZ0Z4T8_9CAUD</name>
<evidence type="ECO:0000313" key="2">
    <source>
        <dbReference type="Proteomes" id="UP001349343"/>
    </source>
</evidence>
<evidence type="ECO:0000313" key="1">
    <source>
        <dbReference type="EMBL" id="WQJ53085.1"/>
    </source>
</evidence>
<organism evidence="1 2">
    <name type="scientific">phage Lak_Megaphage_RVC_JS4_GC31</name>
    <dbReference type="NCBI Taxonomy" id="3109228"/>
    <lineage>
        <taxon>Viruses</taxon>
        <taxon>Duplodnaviria</taxon>
        <taxon>Heunggongvirae</taxon>
        <taxon>Uroviricota</taxon>
        <taxon>Caudoviricetes</taxon>
        <taxon>Caudoviricetes code 15 clade</taxon>
    </lineage>
</organism>